<dbReference type="SUPFAM" id="SSF52402">
    <property type="entry name" value="Adenine nucleotide alpha hydrolases-like"/>
    <property type="match status" value="2"/>
</dbReference>
<evidence type="ECO:0000256" key="1">
    <source>
        <dbReference type="ARBA" id="ARBA00008791"/>
    </source>
</evidence>
<dbReference type="Pfam" id="PF00582">
    <property type="entry name" value="Usp"/>
    <property type="match status" value="2"/>
</dbReference>
<dbReference type="Gene3D" id="3.40.50.620">
    <property type="entry name" value="HUPs"/>
    <property type="match status" value="2"/>
</dbReference>
<dbReference type="KEGG" id="dalk:DSCA_35350"/>
<keyword evidence="4" id="KW-1185">Reference proteome</keyword>
<dbReference type="CDD" id="cd00293">
    <property type="entry name" value="USP-like"/>
    <property type="match status" value="1"/>
</dbReference>
<dbReference type="EMBL" id="AP021874">
    <property type="protein sequence ID" value="BBO69605.1"/>
    <property type="molecule type" value="Genomic_DNA"/>
</dbReference>
<feature type="domain" description="UspA" evidence="2">
    <location>
        <begin position="7"/>
        <end position="161"/>
    </location>
</feature>
<reference evidence="3 4" key="1">
    <citation type="submission" date="2019-11" db="EMBL/GenBank/DDBJ databases">
        <title>Comparative genomics of hydrocarbon-degrading Desulfosarcina strains.</title>
        <authorList>
            <person name="Watanabe M."/>
            <person name="Kojima H."/>
            <person name="Fukui M."/>
        </authorList>
    </citation>
    <scope>NUCLEOTIDE SEQUENCE [LARGE SCALE GENOMIC DNA]</scope>
    <source>
        <strain evidence="3 4">PL12</strain>
    </source>
</reference>
<comment type="similarity">
    <text evidence="1">Belongs to the universal stress protein A family.</text>
</comment>
<dbReference type="InterPro" id="IPR006016">
    <property type="entry name" value="UspA"/>
</dbReference>
<evidence type="ECO:0000313" key="4">
    <source>
        <dbReference type="Proteomes" id="UP000427906"/>
    </source>
</evidence>
<proteinExistence type="inferred from homology"/>
<gene>
    <name evidence="3" type="ORF">DSCA_35350</name>
</gene>
<dbReference type="InterPro" id="IPR014729">
    <property type="entry name" value="Rossmann-like_a/b/a_fold"/>
</dbReference>
<dbReference type="AlphaFoldDB" id="A0A5K7YMJ7"/>
<dbReference type="OrthoDB" id="5430193at2"/>
<dbReference type="RefSeq" id="WP_155317625.1">
    <property type="nucleotide sequence ID" value="NZ_AP021874.1"/>
</dbReference>
<protein>
    <recommendedName>
        <fullName evidence="2">UspA domain-containing protein</fullName>
    </recommendedName>
</protein>
<dbReference type="PANTHER" id="PTHR46268:SF6">
    <property type="entry name" value="UNIVERSAL STRESS PROTEIN UP12"/>
    <property type="match status" value="1"/>
</dbReference>
<dbReference type="PANTHER" id="PTHR46268">
    <property type="entry name" value="STRESS RESPONSE PROTEIN NHAX"/>
    <property type="match status" value="1"/>
</dbReference>
<name>A0A5K7YMJ7_9BACT</name>
<accession>A0A5K7YMJ7</accession>
<dbReference type="Proteomes" id="UP000427906">
    <property type="component" value="Chromosome"/>
</dbReference>
<evidence type="ECO:0000313" key="3">
    <source>
        <dbReference type="EMBL" id="BBO69605.1"/>
    </source>
</evidence>
<feature type="domain" description="UspA" evidence="2">
    <location>
        <begin position="168"/>
        <end position="309"/>
    </location>
</feature>
<sequence length="316" mass="34507">MAKTPVILVAVDGSDQSLTAVSYLAGILTPRQIGIELFHVKTKVPEAVFDLGSPEDTIDADTVEYEAEITRWTRRNGSAVNAFMETARQRFLAAGFPADSISITIQDRQVGVARDIINRASLGCAAVAVGRSGFGTLPDYMLGSIAAKLTETISHVPLAVVGTRPDARKVLVAFDRSRSIRKGFEQVSTLFSRTIEEILLCHIVRPLSAPHPATTPAFHPRHESHWLSENTRKIIPAMVEAKQHLARIGFDPDHFQTAILKEKASRADGLAKEAQFQGFGTIVIGRRGATTVEDFSMGRVTRKVLSLAPEKSIWIV</sequence>
<organism evidence="3 4">
    <name type="scientific">Desulfosarcina alkanivorans</name>
    <dbReference type="NCBI Taxonomy" id="571177"/>
    <lineage>
        <taxon>Bacteria</taxon>
        <taxon>Pseudomonadati</taxon>
        <taxon>Thermodesulfobacteriota</taxon>
        <taxon>Desulfobacteria</taxon>
        <taxon>Desulfobacterales</taxon>
        <taxon>Desulfosarcinaceae</taxon>
        <taxon>Desulfosarcina</taxon>
    </lineage>
</organism>
<evidence type="ECO:0000259" key="2">
    <source>
        <dbReference type="Pfam" id="PF00582"/>
    </source>
</evidence>